<dbReference type="Proteomes" id="UP001597542">
    <property type="component" value="Unassembled WGS sequence"/>
</dbReference>
<dbReference type="CDD" id="cd00340">
    <property type="entry name" value="GSH_Peroxidase"/>
    <property type="match status" value="1"/>
</dbReference>
<dbReference type="EMBL" id="JBHUKQ010000009">
    <property type="protein sequence ID" value="MFD2480527.1"/>
    <property type="molecule type" value="Genomic_DNA"/>
</dbReference>
<evidence type="ECO:0000256" key="3">
    <source>
        <dbReference type="ARBA" id="ARBA00023002"/>
    </source>
</evidence>
<organism evidence="5 6">
    <name type="scientific">Amycolatopsis albidoflavus</name>
    <dbReference type="NCBI Taxonomy" id="102226"/>
    <lineage>
        <taxon>Bacteria</taxon>
        <taxon>Bacillati</taxon>
        <taxon>Actinomycetota</taxon>
        <taxon>Actinomycetes</taxon>
        <taxon>Pseudonocardiales</taxon>
        <taxon>Pseudonocardiaceae</taxon>
        <taxon>Amycolatopsis</taxon>
    </lineage>
</organism>
<dbReference type="GO" id="GO:0004601">
    <property type="term" value="F:peroxidase activity"/>
    <property type="evidence" value="ECO:0007669"/>
    <property type="project" value="UniProtKB-KW"/>
</dbReference>
<dbReference type="PROSITE" id="PS51355">
    <property type="entry name" value="GLUTATHIONE_PEROXID_3"/>
    <property type="match status" value="1"/>
</dbReference>
<reference evidence="6" key="1">
    <citation type="journal article" date="2019" name="Int. J. Syst. Evol. Microbiol.">
        <title>The Global Catalogue of Microorganisms (GCM) 10K type strain sequencing project: providing services to taxonomists for standard genome sequencing and annotation.</title>
        <authorList>
            <consortium name="The Broad Institute Genomics Platform"/>
            <consortium name="The Broad Institute Genome Sequencing Center for Infectious Disease"/>
            <person name="Wu L."/>
            <person name="Ma J."/>
        </authorList>
    </citation>
    <scope>NUCLEOTIDE SEQUENCE [LARGE SCALE GENOMIC DNA]</scope>
    <source>
        <strain evidence="6">CGMCC 4.7638</strain>
    </source>
</reference>
<evidence type="ECO:0000256" key="2">
    <source>
        <dbReference type="ARBA" id="ARBA00022559"/>
    </source>
</evidence>
<name>A0ABW5HVI1_9PSEU</name>
<gene>
    <name evidence="5" type="ORF">ACFSUT_09610</name>
</gene>
<comment type="similarity">
    <text evidence="1 4">Belongs to the glutathione peroxidase family.</text>
</comment>
<dbReference type="PRINTS" id="PR01011">
    <property type="entry name" value="GLUTPROXDASE"/>
</dbReference>
<dbReference type="PANTHER" id="PTHR11592">
    <property type="entry name" value="GLUTATHIONE PEROXIDASE"/>
    <property type="match status" value="1"/>
</dbReference>
<evidence type="ECO:0000313" key="6">
    <source>
        <dbReference type="Proteomes" id="UP001597542"/>
    </source>
</evidence>
<dbReference type="InterPro" id="IPR036249">
    <property type="entry name" value="Thioredoxin-like_sf"/>
</dbReference>
<keyword evidence="3 4" id="KW-0560">Oxidoreductase</keyword>
<dbReference type="RefSeq" id="WP_344286101.1">
    <property type="nucleotide sequence ID" value="NZ_BAAAHV010000023.1"/>
</dbReference>
<dbReference type="InterPro" id="IPR029759">
    <property type="entry name" value="GPX_AS"/>
</dbReference>
<protein>
    <recommendedName>
        <fullName evidence="4">Glutathione peroxidase</fullName>
    </recommendedName>
</protein>
<dbReference type="Gene3D" id="3.40.30.10">
    <property type="entry name" value="Glutaredoxin"/>
    <property type="match status" value="1"/>
</dbReference>
<evidence type="ECO:0000256" key="1">
    <source>
        <dbReference type="ARBA" id="ARBA00006926"/>
    </source>
</evidence>
<comment type="caution">
    <text evidence="5">The sequence shown here is derived from an EMBL/GenBank/DDBJ whole genome shotgun (WGS) entry which is preliminary data.</text>
</comment>
<sequence length="163" mass="17557">MGIRDLPLKTLSGDDATLGGPLAGKTLLVVNVASKCGLTPQYTGLERLQERYSDKGFSVVGFPCNQFAGQEPGTAEEIQTFCSTTYGVSFPLFEKVDVNGEDRHPLYASITEAPDADGEAGDVQWNFEKFLISPDGEVLGRFRPRTEPEDETIVAAIEAALPA</sequence>
<keyword evidence="6" id="KW-1185">Reference proteome</keyword>
<proteinExistence type="inferred from homology"/>
<dbReference type="InterPro" id="IPR000889">
    <property type="entry name" value="Glutathione_peroxidase"/>
</dbReference>
<accession>A0ABW5HVI1</accession>
<dbReference type="PANTHER" id="PTHR11592:SF40">
    <property type="entry name" value="THIOREDOXIN_GLUTATHIONE PEROXIDASE BTUE"/>
    <property type="match status" value="1"/>
</dbReference>
<keyword evidence="2 4" id="KW-0575">Peroxidase</keyword>
<dbReference type="SUPFAM" id="SSF52833">
    <property type="entry name" value="Thioredoxin-like"/>
    <property type="match status" value="1"/>
</dbReference>
<dbReference type="PROSITE" id="PS00763">
    <property type="entry name" value="GLUTATHIONE_PEROXID_2"/>
    <property type="match status" value="1"/>
</dbReference>
<dbReference type="PIRSF" id="PIRSF000303">
    <property type="entry name" value="Glutathion_perox"/>
    <property type="match status" value="1"/>
</dbReference>
<evidence type="ECO:0000313" key="5">
    <source>
        <dbReference type="EMBL" id="MFD2480527.1"/>
    </source>
</evidence>
<dbReference type="Pfam" id="PF00255">
    <property type="entry name" value="GSHPx"/>
    <property type="match status" value="1"/>
</dbReference>
<dbReference type="PROSITE" id="PS00460">
    <property type="entry name" value="GLUTATHIONE_PEROXID_1"/>
    <property type="match status" value="1"/>
</dbReference>
<dbReference type="InterPro" id="IPR029760">
    <property type="entry name" value="GPX_CS"/>
</dbReference>
<evidence type="ECO:0000256" key="4">
    <source>
        <dbReference type="RuleBase" id="RU000499"/>
    </source>
</evidence>